<gene>
    <name evidence="5" type="ORF">B1A_12188</name>
</gene>
<keyword evidence="3" id="KW-1133">Transmembrane helix</keyword>
<protein>
    <submittedName>
        <fullName evidence="5">Transposase, IS605 OrfB family</fullName>
    </submittedName>
</protein>
<dbReference type="GO" id="GO:0003677">
    <property type="term" value="F:DNA binding"/>
    <property type="evidence" value="ECO:0007669"/>
    <property type="project" value="UniProtKB-KW"/>
</dbReference>
<evidence type="ECO:0000256" key="2">
    <source>
        <dbReference type="SAM" id="MobiDB-lite"/>
    </source>
</evidence>
<evidence type="ECO:0000256" key="3">
    <source>
        <dbReference type="SAM" id="Phobius"/>
    </source>
</evidence>
<feature type="domain" description="Cas12f1-like TNB" evidence="4">
    <location>
        <begin position="56"/>
        <end position="122"/>
    </location>
</feature>
<accession>T1A1L1</accession>
<feature type="transmembrane region" description="Helical" evidence="3">
    <location>
        <begin position="6"/>
        <end position="25"/>
    </location>
</feature>
<evidence type="ECO:0000259" key="4">
    <source>
        <dbReference type="Pfam" id="PF07282"/>
    </source>
</evidence>
<keyword evidence="3" id="KW-0812">Transmembrane</keyword>
<dbReference type="InterPro" id="IPR010095">
    <property type="entry name" value="Cas12f1-like_TNB"/>
</dbReference>
<reference evidence="5" key="1">
    <citation type="submission" date="2013-08" db="EMBL/GenBank/DDBJ databases">
        <authorList>
            <person name="Mendez C."/>
            <person name="Richter M."/>
            <person name="Ferrer M."/>
            <person name="Sanchez J."/>
        </authorList>
    </citation>
    <scope>NUCLEOTIDE SEQUENCE</scope>
</reference>
<proteinExistence type="predicted"/>
<reference evidence="5" key="2">
    <citation type="journal article" date="2014" name="ISME J.">
        <title>Microbial stratification in low pH oxic and suboxic macroscopic growths along an acid mine drainage.</title>
        <authorList>
            <person name="Mendez-Garcia C."/>
            <person name="Mesa V."/>
            <person name="Sprenger R.R."/>
            <person name="Richter M."/>
            <person name="Diez M.S."/>
            <person name="Solano J."/>
            <person name="Bargiela R."/>
            <person name="Golyshina O.V."/>
            <person name="Manteca A."/>
            <person name="Ramos J.L."/>
            <person name="Gallego J.R."/>
            <person name="Llorente I."/>
            <person name="Martins Dos Santos V.A."/>
            <person name="Jensen O.N."/>
            <person name="Pelaez A.I."/>
            <person name="Sanchez J."/>
            <person name="Ferrer M."/>
        </authorList>
    </citation>
    <scope>NUCLEOTIDE SEQUENCE</scope>
</reference>
<feature type="region of interest" description="Disordered" evidence="2">
    <location>
        <begin position="137"/>
        <end position="169"/>
    </location>
</feature>
<name>T1A1L1_9ZZZZ</name>
<dbReference type="AlphaFoldDB" id="T1A1L1"/>
<evidence type="ECO:0000256" key="1">
    <source>
        <dbReference type="ARBA" id="ARBA00023125"/>
    </source>
</evidence>
<dbReference type="Pfam" id="PF07282">
    <property type="entry name" value="Cas12f1-like_TNB"/>
    <property type="match status" value="1"/>
</dbReference>
<feature type="compositionally biased region" description="Polar residues" evidence="2">
    <location>
        <begin position="151"/>
        <end position="162"/>
    </location>
</feature>
<sequence length="169" mass="18898">DSLAWHIAAQIVAWAVALGLQVLVFEHLRRYRPERGLSWSRRTNRKRSYWLRGKVLRYTRDLALYHGILVVERNPAWTSQVCPACHRLAERFSPSGAGYPSRLHCGCCGWSGDANVAAALNLKRKWDRTFRYPTAAEKRAAEPRRAGNGGATVNTGVPSSGQYPVPVAL</sequence>
<evidence type="ECO:0000313" key="5">
    <source>
        <dbReference type="EMBL" id="EQD54436.1"/>
    </source>
</evidence>
<keyword evidence="3" id="KW-0472">Membrane</keyword>
<feature type="non-terminal residue" evidence="5">
    <location>
        <position position="1"/>
    </location>
</feature>
<organism evidence="5">
    <name type="scientific">mine drainage metagenome</name>
    <dbReference type="NCBI Taxonomy" id="410659"/>
    <lineage>
        <taxon>unclassified sequences</taxon>
        <taxon>metagenomes</taxon>
        <taxon>ecological metagenomes</taxon>
    </lineage>
</organism>
<dbReference type="EMBL" id="AUZX01008816">
    <property type="protein sequence ID" value="EQD54436.1"/>
    <property type="molecule type" value="Genomic_DNA"/>
</dbReference>
<keyword evidence="1" id="KW-0238">DNA-binding</keyword>
<comment type="caution">
    <text evidence="5">The sequence shown here is derived from an EMBL/GenBank/DDBJ whole genome shotgun (WGS) entry which is preliminary data.</text>
</comment>